<dbReference type="SUPFAM" id="SSF53822">
    <property type="entry name" value="Periplasmic binding protein-like I"/>
    <property type="match status" value="1"/>
</dbReference>
<dbReference type="PANTHER" id="PTHR30146">
    <property type="entry name" value="LACI-RELATED TRANSCRIPTIONAL REPRESSOR"/>
    <property type="match status" value="1"/>
</dbReference>
<dbReference type="GO" id="GO:0000976">
    <property type="term" value="F:transcription cis-regulatory region binding"/>
    <property type="evidence" value="ECO:0007669"/>
    <property type="project" value="TreeGrafter"/>
</dbReference>
<dbReference type="InterPro" id="IPR028082">
    <property type="entry name" value="Peripla_BP_I"/>
</dbReference>
<dbReference type="RefSeq" id="WP_186918210.1">
    <property type="nucleotide sequence ID" value="NZ_JACOPQ010000001.1"/>
</dbReference>
<dbReference type="InterPro" id="IPR025997">
    <property type="entry name" value="SBP_2_dom"/>
</dbReference>
<evidence type="ECO:0000313" key="5">
    <source>
        <dbReference type="EMBL" id="MBC5735574.1"/>
    </source>
</evidence>
<organism evidence="5 6">
    <name type="scientific">Lawsonibacter faecis</name>
    <dbReference type="NCBI Taxonomy" id="2763052"/>
    <lineage>
        <taxon>Bacteria</taxon>
        <taxon>Bacillati</taxon>
        <taxon>Bacillota</taxon>
        <taxon>Clostridia</taxon>
        <taxon>Eubacteriales</taxon>
        <taxon>Oscillospiraceae</taxon>
        <taxon>Lawsonibacter</taxon>
    </lineage>
</organism>
<dbReference type="SUPFAM" id="SSF47413">
    <property type="entry name" value="lambda repressor-like DNA-binding domains"/>
    <property type="match status" value="1"/>
</dbReference>
<evidence type="ECO:0000256" key="1">
    <source>
        <dbReference type="ARBA" id="ARBA00023015"/>
    </source>
</evidence>
<evidence type="ECO:0000313" key="6">
    <source>
        <dbReference type="Proteomes" id="UP000607645"/>
    </source>
</evidence>
<protein>
    <submittedName>
        <fullName evidence="5">LacI family DNA-binding transcriptional regulator</fullName>
    </submittedName>
</protein>
<dbReference type="CDD" id="cd01392">
    <property type="entry name" value="HTH_LacI"/>
    <property type="match status" value="1"/>
</dbReference>
<keyword evidence="1" id="KW-0805">Transcription regulation</keyword>
<dbReference type="SMART" id="SM00354">
    <property type="entry name" value="HTH_LACI"/>
    <property type="match status" value="1"/>
</dbReference>
<dbReference type="InterPro" id="IPR000843">
    <property type="entry name" value="HTH_LacI"/>
</dbReference>
<dbReference type="PANTHER" id="PTHR30146:SF152">
    <property type="entry name" value="TRANSCRIPTIONAL REGULATORY PROTEIN"/>
    <property type="match status" value="1"/>
</dbReference>
<evidence type="ECO:0000256" key="2">
    <source>
        <dbReference type="ARBA" id="ARBA00023125"/>
    </source>
</evidence>
<name>A0A8J6MBU7_9FIRM</name>
<comment type="caution">
    <text evidence="5">The sequence shown here is derived from an EMBL/GenBank/DDBJ whole genome shotgun (WGS) entry which is preliminary data.</text>
</comment>
<dbReference type="Gene3D" id="3.40.50.2300">
    <property type="match status" value="2"/>
</dbReference>
<dbReference type="Pfam" id="PF00356">
    <property type="entry name" value="LacI"/>
    <property type="match status" value="1"/>
</dbReference>
<feature type="domain" description="HTH lacI-type" evidence="4">
    <location>
        <begin position="2"/>
        <end position="56"/>
    </location>
</feature>
<accession>A0A8J6MBU7</accession>
<gene>
    <name evidence="5" type="ORF">H8S62_00945</name>
</gene>
<dbReference type="AlphaFoldDB" id="A0A8J6MBU7"/>
<dbReference type="Proteomes" id="UP000607645">
    <property type="component" value="Unassembled WGS sequence"/>
</dbReference>
<dbReference type="GO" id="GO:0003700">
    <property type="term" value="F:DNA-binding transcription factor activity"/>
    <property type="evidence" value="ECO:0007669"/>
    <property type="project" value="TreeGrafter"/>
</dbReference>
<reference evidence="5" key="1">
    <citation type="submission" date="2020-08" db="EMBL/GenBank/DDBJ databases">
        <title>Genome public.</title>
        <authorList>
            <person name="Liu C."/>
            <person name="Sun Q."/>
        </authorList>
    </citation>
    <scope>NUCLEOTIDE SEQUENCE</scope>
    <source>
        <strain evidence="5">NSJ-52</strain>
    </source>
</reference>
<keyword evidence="2 5" id="KW-0238">DNA-binding</keyword>
<evidence type="ECO:0000256" key="3">
    <source>
        <dbReference type="ARBA" id="ARBA00023163"/>
    </source>
</evidence>
<dbReference type="CDD" id="cd06307">
    <property type="entry name" value="PBP1_sugar_binding"/>
    <property type="match status" value="1"/>
</dbReference>
<keyword evidence="6" id="KW-1185">Reference proteome</keyword>
<dbReference type="Pfam" id="PF13407">
    <property type="entry name" value="Peripla_BP_4"/>
    <property type="match status" value="1"/>
</dbReference>
<evidence type="ECO:0000259" key="4">
    <source>
        <dbReference type="PROSITE" id="PS50932"/>
    </source>
</evidence>
<sequence>MATIKQIAELAGVSRGTVDRVLNNRPGVKPDTAELIRKIAAEVNYRPDLAGKILAARKKNLRLGFLTLEGDEFTFFHDVTQAARKKAVELQNLGVEIRFYLVREFTRSGLEALAAQVEGDQLDGMAMVPMMTPAIISLMHTLEARGTPIIFFNIDEPSVKRLCYVGCDYVRAGRVAAGLAALTTGGRGTVGLLTLHDSDNYSYQERALGFTRELSERYPAMTLLNGGAPTIFQHGDYSAVHTLFREHPELDAIYIVNLGDFSVCREARIAAGERPLSIITNDLVAAQREMLQSGVISATLGQQPEVQGALPLQLLYQALAFGEAPGADKLYTDLNIYISQNI</sequence>
<keyword evidence="3" id="KW-0804">Transcription</keyword>
<dbReference type="PROSITE" id="PS50932">
    <property type="entry name" value="HTH_LACI_2"/>
    <property type="match status" value="1"/>
</dbReference>
<dbReference type="InterPro" id="IPR010982">
    <property type="entry name" value="Lambda_DNA-bd_dom_sf"/>
</dbReference>
<dbReference type="EMBL" id="JACOPQ010000001">
    <property type="protein sequence ID" value="MBC5735574.1"/>
    <property type="molecule type" value="Genomic_DNA"/>
</dbReference>
<dbReference type="Gene3D" id="1.10.260.40">
    <property type="entry name" value="lambda repressor-like DNA-binding domains"/>
    <property type="match status" value="1"/>
</dbReference>
<proteinExistence type="predicted"/>